<evidence type="ECO:0000313" key="1">
    <source>
        <dbReference type="EMBL" id="KKS71904.1"/>
    </source>
</evidence>
<accession>A0A0G1BFD9</accession>
<proteinExistence type="predicted"/>
<dbReference type="EMBL" id="LCEK01000017">
    <property type="protein sequence ID" value="KKS71904.1"/>
    <property type="molecule type" value="Genomic_DNA"/>
</dbReference>
<name>A0A0G1BFD9_9BACT</name>
<evidence type="ECO:0008006" key="3">
    <source>
        <dbReference type="Google" id="ProtNLM"/>
    </source>
</evidence>
<evidence type="ECO:0000313" key="2">
    <source>
        <dbReference type="Proteomes" id="UP000033867"/>
    </source>
</evidence>
<dbReference type="AlphaFoldDB" id="A0A0G1BFD9"/>
<comment type="caution">
    <text evidence="1">The sequence shown here is derived from an EMBL/GenBank/DDBJ whole genome shotgun (WGS) entry which is preliminary data.</text>
</comment>
<sequence>MQPGEHLNATIVVKNNTEEPLKNVRVRLMFDAPSVNGRSIMDWPSLEDEADGNIVGEQLSDTIRRGQITWSSAQIGDLRQLDPGEQLTIDVTIPIRSGEDVDLTAYESYVISLTGNAQYTLSDSEETAAGVPLVLTINSDTTFEVRDEADDDVHTFTWLLGNTFHPLKDIEAQVDFYGDVSFSQDDAVVPAGELTYDEKEKKLVWHIDEMPLSVDVLALQFPLTLNKANPSQTQLTSKVRVTAIDQVTGKQILLIGDEVGL</sequence>
<dbReference type="Proteomes" id="UP000033867">
    <property type="component" value="Unassembled WGS sequence"/>
</dbReference>
<reference evidence="1 2" key="1">
    <citation type="journal article" date="2015" name="Nature">
        <title>rRNA introns, odd ribosomes, and small enigmatic genomes across a large radiation of phyla.</title>
        <authorList>
            <person name="Brown C.T."/>
            <person name="Hug L.A."/>
            <person name="Thomas B.C."/>
            <person name="Sharon I."/>
            <person name="Castelle C.J."/>
            <person name="Singh A."/>
            <person name="Wilkins M.J."/>
            <person name="Williams K.H."/>
            <person name="Banfield J.F."/>
        </authorList>
    </citation>
    <scope>NUCLEOTIDE SEQUENCE [LARGE SCALE GENOMIC DNA]</scope>
</reference>
<gene>
    <name evidence="1" type="ORF">UV42_C0017G0008</name>
</gene>
<protein>
    <recommendedName>
        <fullName evidence="3">DUF11 domain-containing protein</fullName>
    </recommendedName>
</protein>
<organism evidence="1 2">
    <name type="scientific">Candidatus Magasanikbacteria bacterium GW2011_GWE2_42_7</name>
    <dbReference type="NCBI Taxonomy" id="1619052"/>
    <lineage>
        <taxon>Bacteria</taxon>
        <taxon>Candidatus Magasanikiibacteriota</taxon>
    </lineage>
</organism>